<dbReference type="RefSeq" id="WP_095609073.1">
    <property type="nucleotide sequence ID" value="NZ_CAUHCB010000001.1"/>
</dbReference>
<dbReference type="FunFam" id="3.40.50.1360:FF:000001">
    <property type="entry name" value="Ribose-5-phosphate isomerase A"/>
    <property type="match status" value="1"/>
</dbReference>
<dbReference type="FunFam" id="3.30.70.260:FF:000018">
    <property type="entry name" value="Ribose-5-phosphate isomerase A"/>
    <property type="match status" value="1"/>
</dbReference>
<dbReference type="Gene3D" id="3.40.50.1360">
    <property type="match status" value="1"/>
</dbReference>
<dbReference type="HAMAP" id="MF_00170">
    <property type="entry name" value="Rib_5P_isom_A"/>
    <property type="match status" value="1"/>
</dbReference>
<dbReference type="InterPro" id="IPR037171">
    <property type="entry name" value="NagB/RpiA_transferase-like"/>
</dbReference>
<name>A0A2A2HC51_9EURY</name>
<comment type="function">
    <text evidence="5">Catalyzes the reversible conversion of ribose-5-phosphate to ribulose 5-phosphate.</text>
</comment>
<keyword evidence="4 5" id="KW-0413">Isomerase</keyword>
<dbReference type="EC" id="5.3.1.6" evidence="5"/>
<proteinExistence type="inferred from homology"/>
<evidence type="ECO:0000256" key="4">
    <source>
        <dbReference type="ARBA" id="ARBA00023235"/>
    </source>
</evidence>
<dbReference type="EMBL" id="LMVN01000024">
    <property type="protein sequence ID" value="PAV06900.1"/>
    <property type="molecule type" value="Genomic_DNA"/>
</dbReference>
<gene>
    <name evidence="5 7" type="primary">rpiA</name>
    <name evidence="6" type="ORF">ASJ82_07220</name>
    <name evidence="7" type="ORF">MSCUN_03760</name>
</gene>
<evidence type="ECO:0000313" key="9">
    <source>
        <dbReference type="Proteomes" id="UP000246004"/>
    </source>
</evidence>
<dbReference type="GO" id="GO:0005829">
    <property type="term" value="C:cytosol"/>
    <property type="evidence" value="ECO:0007669"/>
    <property type="project" value="TreeGrafter"/>
</dbReference>
<feature type="binding site" evidence="5">
    <location>
        <begin position="84"/>
        <end position="87"/>
    </location>
    <ligand>
        <name>substrate</name>
    </ligand>
</feature>
<sequence>MSNKNILKDNVGKKAADLIKDGQIVGLGTGSTTHYFIRHLGERIKNEDLNILGIPTSYQSLIIAREAGINTTTLDEYDIDIAVDGADEVNQNLDLIKGGGAAHTLEKLVDSSAKEFVVIVDDSKMVRDLGEFPVPVEIIPEALRVVKKSLIDMGGKPELRMGVQKDGPVITDNGNFILDTKFEKIRNPQKLEKELNILPGVLENGIFTDLVDKVIVGSPSGIKEIDREDLI</sequence>
<evidence type="ECO:0000256" key="3">
    <source>
        <dbReference type="ARBA" id="ARBA00011881"/>
    </source>
</evidence>
<dbReference type="SUPFAM" id="SSF100950">
    <property type="entry name" value="NagB/RpiA/CoA transferase-like"/>
    <property type="match status" value="1"/>
</dbReference>
<evidence type="ECO:0000256" key="5">
    <source>
        <dbReference type="HAMAP-Rule" id="MF_00170"/>
    </source>
</evidence>
<keyword evidence="8" id="KW-1185">Reference proteome</keyword>
<dbReference type="Proteomes" id="UP000246004">
    <property type="component" value="Unassembled WGS sequence"/>
</dbReference>
<feature type="binding site" evidence="5">
    <location>
        <begin position="97"/>
        <end position="100"/>
    </location>
    <ligand>
        <name>substrate</name>
    </ligand>
</feature>
<dbReference type="Pfam" id="PF06026">
    <property type="entry name" value="Rib_5-P_isom_A"/>
    <property type="match status" value="1"/>
</dbReference>
<evidence type="ECO:0000313" key="8">
    <source>
        <dbReference type="Proteomes" id="UP000217528"/>
    </source>
</evidence>
<dbReference type="AlphaFoldDB" id="A0A2A2HC51"/>
<dbReference type="GO" id="GO:0009052">
    <property type="term" value="P:pentose-phosphate shunt, non-oxidative branch"/>
    <property type="evidence" value="ECO:0007669"/>
    <property type="project" value="UniProtKB-UniRule"/>
</dbReference>
<evidence type="ECO:0000313" key="7">
    <source>
        <dbReference type="EMBL" id="PWL08663.1"/>
    </source>
</evidence>
<dbReference type="OrthoDB" id="19013at2157"/>
<dbReference type="UniPathway" id="UPA00115">
    <property type="reaction ID" value="UER00412"/>
</dbReference>
<comment type="subunit">
    <text evidence="5">Homodimer.</text>
</comment>
<comment type="similarity">
    <text evidence="2 5">Belongs to the ribose 5-phosphate isomerase family.</text>
</comment>
<dbReference type="GO" id="GO:0006014">
    <property type="term" value="P:D-ribose metabolic process"/>
    <property type="evidence" value="ECO:0007669"/>
    <property type="project" value="TreeGrafter"/>
</dbReference>
<dbReference type="SUPFAM" id="SSF75445">
    <property type="entry name" value="D-ribose-5-phosphate isomerase (RpiA), lid domain"/>
    <property type="match status" value="1"/>
</dbReference>
<evidence type="ECO:0000313" key="6">
    <source>
        <dbReference type="EMBL" id="PAV06900.1"/>
    </source>
</evidence>
<accession>A0A2A2HC51</accession>
<organism evidence="6 8">
    <name type="scientific">Methanosphaera cuniculi</name>
    <dbReference type="NCBI Taxonomy" id="1077256"/>
    <lineage>
        <taxon>Archaea</taxon>
        <taxon>Methanobacteriati</taxon>
        <taxon>Methanobacteriota</taxon>
        <taxon>Methanomada group</taxon>
        <taxon>Methanobacteria</taxon>
        <taxon>Methanobacteriales</taxon>
        <taxon>Methanobacteriaceae</taxon>
        <taxon>Methanosphaera</taxon>
    </lineage>
</organism>
<comment type="subunit">
    <text evidence="3">Homotetramer.</text>
</comment>
<dbReference type="CDD" id="cd01398">
    <property type="entry name" value="RPI_A"/>
    <property type="match status" value="1"/>
</dbReference>
<dbReference type="Gene3D" id="3.30.70.260">
    <property type="match status" value="1"/>
</dbReference>
<dbReference type="InterPro" id="IPR004788">
    <property type="entry name" value="Ribose5P_isomerase_type_A"/>
</dbReference>
<dbReference type="NCBIfam" id="NF001924">
    <property type="entry name" value="PRK00702.1"/>
    <property type="match status" value="1"/>
</dbReference>
<dbReference type="PANTHER" id="PTHR11934:SF0">
    <property type="entry name" value="RIBOSE-5-PHOSPHATE ISOMERASE"/>
    <property type="match status" value="1"/>
</dbReference>
<dbReference type="EMBL" id="LWMS01000010">
    <property type="protein sequence ID" value="PWL08663.1"/>
    <property type="molecule type" value="Genomic_DNA"/>
</dbReference>
<feature type="active site" description="Proton acceptor" evidence="5">
    <location>
        <position position="106"/>
    </location>
</feature>
<evidence type="ECO:0000256" key="1">
    <source>
        <dbReference type="ARBA" id="ARBA00001713"/>
    </source>
</evidence>
<comment type="pathway">
    <text evidence="5">Carbohydrate degradation; pentose phosphate pathway; D-ribose 5-phosphate from D-ribulose 5-phosphate (non-oxidative stage): step 1/1.</text>
</comment>
<dbReference type="GO" id="GO:0004751">
    <property type="term" value="F:ribose-5-phosphate isomerase activity"/>
    <property type="evidence" value="ECO:0007669"/>
    <property type="project" value="UniProtKB-UniRule"/>
</dbReference>
<dbReference type="PANTHER" id="PTHR11934">
    <property type="entry name" value="RIBOSE-5-PHOSPHATE ISOMERASE"/>
    <property type="match status" value="1"/>
</dbReference>
<protein>
    <recommendedName>
        <fullName evidence="5">Ribose-5-phosphate isomerase A</fullName>
        <ecNumber evidence="5">5.3.1.6</ecNumber>
    </recommendedName>
    <alternativeName>
        <fullName evidence="5">Phosphoriboisomerase A</fullName>
        <shortName evidence="5">PRI</shortName>
    </alternativeName>
</protein>
<comment type="catalytic activity">
    <reaction evidence="1 5">
        <text>aldehydo-D-ribose 5-phosphate = D-ribulose 5-phosphate</text>
        <dbReference type="Rhea" id="RHEA:14657"/>
        <dbReference type="ChEBI" id="CHEBI:58121"/>
        <dbReference type="ChEBI" id="CHEBI:58273"/>
        <dbReference type="EC" id="5.3.1.6"/>
    </reaction>
</comment>
<feature type="binding site" evidence="5">
    <location>
        <position position="124"/>
    </location>
    <ligand>
        <name>substrate</name>
    </ligand>
</feature>
<reference evidence="6 8" key="2">
    <citation type="journal article" date="2017" name="BMC Genomics">
        <title>Genomic analysis of methanogenic archaea reveals a shift towards energy conservation.</title>
        <authorList>
            <person name="Gilmore S.P."/>
            <person name="Henske J.K."/>
            <person name="Sexton J.A."/>
            <person name="Solomon K.V."/>
            <person name="Seppala S."/>
            <person name="Yoo J.I."/>
            <person name="Huyett L.M."/>
            <person name="Pressman A."/>
            <person name="Cogan J.Z."/>
            <person name="Kivenson V."/>
            <person name="Peng X."/>
            <person name="Tan Y."/>
            <person name="Valentine D.L."/>
            <person name="O'Malley M.A."/>
        </authorList>
    </citation>
    <scope>NUCLEOTIDE SEQUENCE [LARGE SCALE GENOMIC DNA]</scope>
    <source>
        <strain evidence="6 8">1R-7</strain>
    </source>
</reference>
<reference evidence="7 9" key="1">
    <citation type="submission" date="2016-04" db="EMBL/GenBank/DDBJ databases">
        <title>Genome sequence of Methanosphaera cuniculi DSM 4103.</title>
        <authorList>
            <person name="Poehlein A."/>
            <person name="Seedorf H."/>
            <person name="Daniel R."/>
        </authorList>
    </citation>
    <scope>NUCLEOTIDE SEQUENCE [LARGE SCALE GENOMIC DNA]</scope>
    <source>
        <strain evidence="7 9">DSM 4103</strain>
    </source>
</reference>
<feature type="binding site" evidence="5">
    <location>
        <begin position="29"/>
        <end position="32"/>
    </location>
    <ligand>
        <name>substrate</name>
    </ligand>
</feature>
<evidence type="ECO:0000256" key="2">
    <source>
        <dbReference type="ARBA" id="ARBA00008088"/>
    </source>
</evidence>
<dbReference type="InterPro" id="IPR020672">
    <property type="entry name" value="Ribose5P_isomerase_typA_subgr"/>
</dbReference>
<dbReference type="Proteomes" id="UP000217528">
    <property type="component" value="Unassembled WGS sequence"/>
</dbReference>
<comment type="caution">
    <text evidence="6">The sequence shown here is derived from an EMBL/GenBank/DDBJ whole genome shotgun (WGS) entry which is preliminary data.</text>
</comment>
<dbReference type="NCBIfam" id="TIGR00021">
    <property type="entry name" value="rpiA"/>
    <property type="match status" value="1"/>
</dbReference>